<feature type="transmembrane region" description="Helical" evidence="8">
    <location>
        <begin position="281"/>
        <end position="300"/>
    </location>
</feature>
<feature type="transmembrane region" description="Helical" evidence="8">
    <location>
        <begin position="67"/>
        <end position="85"/>
    </location>
</feature>
<gene>
    <name evidence="9" type="ORF">E5347_08205</name>
</gene>
<sequence>MVVLNKIIALFLIILIGVYGAKKEIINEEVNKGLRKILLQITLPLLVINSFSFTFSEEIKGDIIKAFIYSTIFFIVGGIISYILLKPLKGEKRKILQFGNAFSNCGFIGFPIINSIYGAEGVVYTSIFNMVFTIALWTYGIIIFTGSTSKENIKKVLINPAIIAVYIGIVIMIFNIKLPTAIIDTSKIVGEMTAPISMIIVGNILSKVRMKDILKEKTIYYGALIKLIIIPLVLCTITRYVLKDNSMVMNTIIIIQAMPAAAMTSIFAADFNKEKEYSAMLVFVTTLLSIVTIPIISRILGA</sequence>
<dbReference type="Gene3D" id="1.20.1530.20">
    <property type="match status" value="1"/>
</dbReference>
<dbReference type="Proteomes" id="UP000306888">
    <property type="component" value="Unassembled WGS sequence"/>
</dbReference>
<dbReference type="OrthoDB" id="9798064at2"/>
<feature type="transmembrane region" description="Helical" evidence="8">
    <location>
        <begin position="218"/>
        <end position="242"/>
    </location>
</feature>
<evidence type="ECO:0000256" key="1">
    <source>
        <dbReference type="ARBA" id="ARBA00004651"/>
    </source>
</evidence>
<keyword evidence="6 8" id="KW-1133">Transmembrane helix</keyword>
<keyword evidence="10" id="KW-1185">Reference proteome</keyword>
<comment type="similarity">
    <text evidence="2">Belongs to the auxin efflux carrier (TC 2.A.69) family.</text>
</comment>
<evidence type="ECO:0000256" key="4">
    <source>
        <dbReference type="ARBA" id="ARBA00022475"/>
    </source>
</evidence>
<feature type="transmembrane region" description="Helical" evidence="8">
    <location>
        <begin position="97"/>
        <end position="117"/>
    </location>
</feature>
<evidence type="ECO:0000256" key="5">
    <source>
        <dbReference type="ARBA" id="ARBA00022692"/>
    </source>
</evidence>
<dbReference type="EMBL" id="SRYR01000002">
    <property type="protein sequence ID" value="TGY42781.1"/>
    <property type="molecule type" value="Genomic_DNA"/>
</dbReference>
<reference evidence="9 10" key="1">
    <citation type="submission" date="2019-04" db="EMBL/GenBank/DDBJ databases">
        <title>Microbes associate with the intestines of laboratory mice.</title>
        <authorList>
            <person name="Navarre W."/>
            <person name="Wong E."/>
            <person name="Huang K."/>
            <person name="Tropini C."/>
            <person name="Ng K."/>
            <person name="Yu B."/>
        </authorList>
    </citation>
    <scope>NUCLEOTIDE SEQUENCE [LARGE SCALE GENOMIC DNA]</scope>
    <source>
        <strain evidence="9 10">NM50_B9-20</strain>
    </source>
</reference>
<dbReference type="GO" id="GO:0005886">
    <property type="term" value="C:plasma membrane"/>
    <property type="evidence" value="ECO:0007669"/>
    <property type="project" value="UniProtKB-SubCell"/>
</dbReference>
<dbReference type="PANTHER" id="PTHR36838:SF1">
    <property type="entry name" value="SLR1864 PROTEIN"/>
    <property type="match status" value="1"/>
</dbReference>
<protein>
    <submittedName>
        <fullName evidence="9">AEC family transporter</fullName>
    </submittedName>
</protein>
<evidence type="ECO:0000313" key="10">
    <source>
        <dbReference type="Proteomes" id="UP000306888"/>
    </source>
</evidence>
<proteinExistence type="inferred from homology"/>
<name>A0A4S2DP37_9CLOT</name>
<evidence type="ECO:0000256" key="3">
    <source>
        <dbReference type="ARBA" id="ARBA00022448"/>
    </source>
</evidence>
<feature type="transmembrane region" description="Helical" evidence="8">
    <location>
        <begin position="6"/>
        <end position="25"/>
    </location>
</feature>
<evidence type="ECO:0000256" key="6">
    <source>
        <dbReference type="ARBA" id="ARBA00022989"/>
    </source>
</evidence>
<keyword evidence="7 8" id="KW-0472">Membrane</keyword>
<feature type="transmembrane region" description="Helical" evidence="8">
    <location>
        <begin position="156"/>
        <end position="176"/>
    </location>
</feature>
<dbReference type="PANTHER" id="PTHR36838">
    <property type="entry name" value="AUXIN EFFLUX CARRIER FAMILY PROTEIN"/>
    <property type="match status" value="1"/>
</dbReference>
<evidence type="ECO:0000256" key="2">
    <source>
        <dbReference type="ARBA" id="ARBA00010145"/>
    </source>
</evidence>
<feature type="transmembrane region" description="Helical" evidence="8">
    <location>
        <begin position="123"/>
        <end position="144"/>
    </location>
</feature>
<dbReference type="GO" id="GO:0055085">
    <property type="term" value="P:transmembrane transport"/>
    <property type="evidence" value="ECO:0007669"/>
    <property type="project" value="InterPro"/>
</dbReference>
<accession>A0A4S2DP37</accession>
<feature type="transmembrane region" description="Helical" evidence="8">
    <location>
        <begin position="188"/>
        <end position="206"/>
    </location>
</feature>
<dbReference type="InterPro" id="IPR038770">
    <property type="entry name" value="Na+/solute_symporter_sf"/>
</dbReference>
<dbReference type="RefSeq" id="WP_136006271.1">
    <property type="nucleotide sequence ID" value="NZ_SRYR01000002.1"/>
</dbReference>
<comment type="caution">
    <text evidence="9">The sequence shown here is derived from an EMBL/GenBank/DDBJ whole genome shotgun (WGS) entry which is preliminary data.</text>
</comment>
<keyword evidence="4" id="KW-1003">Cell membrane</keyword>
<keyword evidence="3" id="KW-0813">Transport</keyword>
<feature type="transmembrane region" description="Helical" evidence="8">
    <location>
        <begin position="248"/>
        <end position="269"/>
    </location>
</feature>
<dbReference type="AlphaFoldDB" id="A0A4S2DP37"/>
<comment type="subcellular location">
    <subcellularLocation>
        <location evidence="1">Cell membrane</location>
        <topology evidence="1">Multi-pass membrane protein</topology>
    </subcellularLocation>
</comment>
<dbReference type="Pfam" id="PF03547">
    <property type="entry name" value="Mem_trans"/>
    <property type="match status" value="1"/>
</dbReference>
<evidence type="ECO:0000313" key="9">
    <source>
        <dbReference type="EMBL" id="TGY42781.1"/>
    </source>
</evidence>
<evidence type="ECO:0000256" key="7">
    <source>
        <dbReference type="ARBA" id="ARBA00023136"/>
    </source>
</evidence>
<keyword evidence="5 8" id="KW-0812">Transmembrane</keyword>
<dbReference type="Pfam" id="PF01758">
    <property type="entry name" value="SBF"/>
    <property type="match status" value="1"/>
</dbReference>
<dbReference type="InterPro" id="IPR002657">
    <property type="entry name" value="BilAc:Na_symport/Acr3"/>
</dbReference>
<evidence type="ECO:0000256" key="8">
    <source>
        <dbReference type="SAM" id="Phobius"/>
    </source>
</evidence>
<organism evidence="9 10">
    <name type="scientific">Clostridium sartagoforme</name>
    <dbReference type="NCBI Taxonomy" id="84031"/>
    <lineage>
        <taxon>Bacteria</taxon>
        <taxon>Bacillati</taxon>
        <taxon>Bacillota</taxon>
        <taxon>Clostridia</taxon>
        <taxon>Eubacteriales</taxon>
        <taxon>Clostridiaceae</taxon>
        <taxon>Clostridium</taxon>
    </lineage>
</organism>
<dbReference type="InterPro" id="IPR004776">
    <property type="entry name" value="Mem_transp_PIN-like"/>
</dbReference>